<protein>
    <submittedName>
        <fullName evidence="1">Uncharacterized protein</fullName>
    </submittedName>
</protein>
<comment type="caution">
    <text evidence="1">The sequence shown here is derived from an EMBL/GenBank/DDBJ whole genome shotgun (WGS) entry which is preliminary data.</text>
</comment>
<gene>
    <name evidence="1" type="ORF">B296_00056124</name>
</gene>
<dbReference type="EMBL" id="AMZH03016853">
    <property type="protein sequence ID" value="RRT43878.1"/>
    <property type="molecule type" value="Genomic_DNA"/>
</dbReference>
<name>A0A426XWE7_ENSVE</name>
<dbReference type="Proteomes" id="UP000287651">
    <property type="component" value="Unassembled WGS sequence"/>
</dbReference>
<reference evidence="1 2" key="1">
    <citation type="journal article" date="2014" name="Agronomy (Basel)">
        <title>A Draft Genome Sequence for Ensete ventricosum, the Drought-Tolerant Tree Against Hunger.</title>
        <authorList>
            <person name="Harrison J."/>
            <person name="Moore K.A."/>
            <person name="Paszkiewicz K."/>
            <person name="Jones T."/>
            <person name="Grant M."/>
            <person name="Ambacheew D."/>
            <person name="Muzemil S."/>
            <person name="Studholme D.J."/>
        </authorList>
    </citation>
    <scope>NUCLEOTIDE SEQUENCE [LARGE SCALE GENOMIC DNA]</scope>
</reference>
<sequence>MVRPHTGRYIPVRQLTGTWTTRYWAIPPKSTVGGRFRLSAVNFGRRRSISAIDGRLREKEEEGDTWFLACCSSSVSPRDPSPTGDSFSPRR</sequence>
<accession>A0A426XWE7</accession>
<dbReference type="AlphaFoldDB" id="A0A426XWE7"/>
<proteinExistence type="predicted"/>
<organism evidence="1 2">
    <name type="scientific">Ensete ventricosum</name>
    <name type="common">Abyssinian banana</name>
    <name type="synonym">Musa ensete</name>
    <dbReference type="NCBI Taxonomy" id="4639"/>
    <lineage>
        <taxon>Eukaryota</taxon>
        <taxon>Viridiplantae</taxon>
        <taxon>Streptophyta</taxon>
        <taxon>Embryophyta</taxon>
        <taxon>Tracheophyta</taxon>
        <taxon>Spermatophyta</taxon>
        <taxon>Magnoliopsida</taxon>
        <taxon>Liliopsida</taxon>
        <taxon>Zingiberales</taxon>
        <taxon>Musaceae</taxon>
        <taxon>Ensete</taxon>
    </lineage>
</organism>
<evidence type="ECO:0000313" key="2">
    <source>
        <dbReference type="Proteomes" id="UP000287651"/>
    </source>
</evidence>
<evidence type="ECO:0000313" key="1">
    <source>
        <dbReference type="EMBL" id="RRT43878.1"/>
    </source>
</evidence>